<evidence type="ECO:0000313" key="2">
    <source>
        <dbReference type="Proteomes" id="UP000188268"/>
    </source>
</evidence>
<protein>
    <submittedName>
        <fullName evidence="1">Uncharacterized protein</fullName>
    </submittedName>
</protein>
<reference evidence="1 2" key="1">
    <citation type="submission" date="2013-09" db="EMBL/GenBank/DDBJ databases">
        <title>Corchorus capsularis genome sequencing.</title>
        <authorList>
            <person name="Alam M."/>
            <person name="Haque M.S."/>
            <person name="Islam M.S."/>
            <person name="Emdad E.M."/>
            <person name="Islam M.M."/>
            <person name="Ahmed B."/>
            <person name="Halim A."/>
            <person name="Hossen Q.M.M."/>
            <person name="Hossain M.Z."/>
            <person name="Ahmed R."/>
            <person name="Khan M.M."/>
            <person name="Islam R."/>
            <person name="Rashid M.M."/>
            <person name="Khan S.A."/>
            <person name="Rahman M.S."/>
            <person name="Alam M."/>
        </authorList>
    </citation>
    <scope>NUCLEOTIDE SEQUENCE [LARGE SCALE GENOMIC DNA]</scope>
    <source>
        <strain evidence="2">cv. CVL-1</strain>
        <tissue evidence="1">Whole seedling</tissue>
    </source>
</reference>
<name>A0A1R3FYF8_COCAP</name>
<proteinExistence type="predicted"/>
<dbReference type="AlphaFoldDB" id="A0A1R3FYF8"/>
<organism evidence="1 2">
    <name type="scientific">Corchorus capsularis</name>
    <name type="common">Jute</name>
    <dbReference type="NCBI Taxonomy" id="210143"/>
    <lineage>
        <taxon>Eukaryota</taxon>
        <taxon>Viridiplantae</taxon>
        <taxon>Streptophyta</taxon>
        <taxon>Embryophyta</taxon>
        <taxon>Tracheophyta</taxon>
        <taxon>Spermatophyta</taxon>
        <taxon>Magnoliopsida</taxon>
        <taxon>eudicotyledons</taxon>
        <taxon>Gunneridae</taxon>
        <taxon>Pentapetalae</taxon>
        <taxon>rosids</taxon>
        <taxon>malvids</taxon>
        <taxon>Malvales</taxon>
        <taxon>Malvaceae</taxon>
        <taxon>Grewioideae</taxon>
        <taxon>Apeibeae</taxon>
        <taxon>Corchorus</taxon>
    </lineage>
</organism>
<accession>A0A1R3FYF8</accession>
<comment type="caution">
    <text evidence="1">The sequence shown here is derived from an EMBL/GenBank/DDBJ whole genome shotgun (WGS) entry which is preliminary data.</text>
</comment>
<dbReference type="EMBL" id="AWWV01016017">
    <property type="protein sequence ID" value="OMO50862.1"/>
    <property type="molecule type" value="Genomic_DNA"/>
</dbReference>
<sequence>MGEISAHSARVFGIKNFEEFSLFVDFNLKHWDVDTAA</sequence>
<dbReference type="Proteomes" id="UP000188268">
    <property type="component" value="Unassembled WGS sequence"/>
</dbReference>
<dbReference type="Gramene" id="OMO50862">
    <property type="protein sequence ID" value="OMO50862"/>
    <property type="gene ID" value="CCACVL1_30195"/>
</dbReference>
<gene>
    <name evidence="1" type="ORF">CCACVL1_30195</name>
</gene>
<evidence type="ECO:0000313" key="1">
    <source>
        <dbReference type="EMBL" id="OMO50862.1"/>
    </source>
</evidence>
<keyword evidence="2" id="KW-1185">Reference proteome</keyword>